<dbReference type="KEGG" id="cai:Caci_4749"/>
<dbReference type="GO" id="GO:0016020">
    <property type="term" value="C:membrane"/>
    <property type="evidence" value="ECO:0007669"/>
    <property type="project" value="UniProtKB-SubCell"/>
</dbReference>
<evidence type="ECO:0000256" key="3">
    <source>
        <dbReference type="ARBA" id="ARBA00022989"/>
    </source>
</evidence>
<proteinExistence type="predicted"/>
<dbReference type="AlphaFoldDB" id="C7PZU5"/>
<keyword evidence="4 5" id="KW-0472">Membrane</keyword>
<evidence type="ECO:0000313" key="7">
    <source>
        <dbReference type="Proteomes" id="UP000000851"/>
    </source>
</evidence>
<evidence type="ECO:0000256" key="5">
    <source>
        <dbReference type="SAM" id="Phobius"/>
    </source>
</evidence>
<feature type="transmembrane region" description="Helical" evidence="5">
    <location>
        <begin position="81"/>
        <end position="103"/>
    </location>
</feature>
<dbReference type="Pfam" id="PF13564">
    <property type="entry name" value="DoxX_2"/>
    <property type="match status" value="1"/>
</dbReference>
<keyword evidence="2 5" id="KW-0812">Transmembrane</keyword>
<dbReference type="InterPro" id="IPR032808">
    <property type="entry name" value="DoxX"/>
</dbReference>
<sequence length="129" mass="13319">MSRPGGLSRPGNVNIFLWILQAVLAAFFALSGLGKAFQSKEKVLVKAPVLENYAPGTIRFIGAAELAGAIGLVLPRALGVATVLTPLAAVGIAVMMLLGALAHFKRGEWLGVGVTLVLCLLAVVVCVGR</sequence>
<feature type="transmembrane region" description="Helical" evidence="5">
    <location>
        <begin position="12"/>
        <end position="33"/>
    </location>
</feature>
<evidence type="ECO:0000256" key="1">
    <source>
        <dbReference type="ARBA" id="ARBA00004141"/>
    </source>
</evidence>
<accession>C7PZU5</accession>
<evidence type="ECO:0000256" key="4">
    <source>
        <dbReference type="ARBA" id="ARBA00023136"/>
    </source>
</evidence>
<comment type="subcellular location">
    <subcellularLocation>
        <location evidence="1">Membrane</location>
        <topology evidence="1">Multi-pass membrane protein</topology>
    </subcellularLocation>
</comment>
<dbReference type="Proteomes" id="UP000000851">
    <property type="component" value="Chromosome"/>
</dbReference>
<reference evidence="6 7" key="1">
    <citation type="journal article" date="2009" name="Stand. Genomic Sci.">
        <title>Complete genome sequence of Catenulispora acidiphila type strain (ID 139908).</title>
        <authorList>
            <person name="Copeland A."/>
            <person name="Lapidus A."/>
            <person name="Glavina Del Rio T."/>
            <person name="Nolan M."/>
            <person name="Lucas S."/>
            <person name="Chen F."/>
            <person name="Tice H."/>
            <person name="Cheng J.F."/>
            <person name="Bruce D."/>
            <person name="Goodwin L."/>
            <person name="Pitluck S."/>
            <person name="Mikhailova N."/>
            <person name="Pati A."/>
            <person name="Ivanova N."/>
            <person name="Mavromatis K."/>
            <person name="Chen A."/>
            <person name="Palaniappan K."/>
            <person name="Chain P."/>
            <person name="Land M."/>
            <person name="Hauser L."/>
            <person name="Chang Y.J."/>
            <person name="Jeffries C.D."/>
            <person name="Chertkov O."/>
            <person name="Brettin T."/>
            <person name="Detter J.C."/>
            <person name="Han C."/>
            <person name="Ali Z."/>
            <person name="Tindall B.J."/>
            <person name="Goker M."/>
            <person name="Bristow J."/>
            <person name="Eisen J.A."/>
            <person name="Markowitz V."/>
            <person name="Hugenholtz P."/>
            <person name="Kyrpides N.C."/>
            <person name="Klenk H.P."/>
        </authorList>
    </citation>
    <scope>NUCLEOTIDE SEQUENCE [LARGE SCALE GENOMIC DNA]</scope>
    <source>
        <strain evidence="7">DSM 44928 / JCM 14897 / NBRC 102108 / NRRL B-24433 / ID139908</strain>
    </source>
</reference>
<dbReference type="InParanoid" id="C7PZU5"/>
<gene>
    <name evidence="6" type="ordered locus">Caci_4749</name>
</gene>
<dbReference type="STRING" id="479433.Caci_4749"/>
<dbReference type="eggNOG" id="ENOG5032SPK">
    <property type="taxonomic scope" value="Bacteria"/>
</dbReference>
<organism evidence="6 7">
    <name type="scientific">Catenulispora acidiphila (strain DSM 44928 / JCM 14897 / NBRC 102108 / NRRL B-24433 / ID139908)</name>
    <dbReference type="NCBI Taxonomy" id="479433"/>
    <lineage>
        <taxon>Bacteria</taxon>
        <taxon>Bacillati</taxon>
        <taxon>Actinomycetota</taxon>
        <taxon>Actinomycetes</taxon>
        <taxon>Catenulisporales</taxon>
        <taxon>Catenulisporaceae</taxon>
        <taxon>Catenulispora</taxon>
    </lineage>
</organism>
<dbReference type="HOGENOM" id="CLU_126433_0_1_11"/>
<dbReference type="EMBL" id="CP001700">
    <property type="protein sequence ID" value="ACU73610.1"/>
    <property type="molecule type" value="Genomic_DNA"/>
</dbReference>
<keyword evidence="3 5" id="KW-1133">Transmembrane helix</keyword>
<feature type="transmembrane region" description="Helical" evidence="5">
    <location>
        <begin position="109"/>
        <end position="128"/>
    </location>
</feature>
<name>C7PZU5_CATAD</name>
<keyword evidence="7" id="KW-1185">Reference proteome</keyword>
<evidence type="ECO:0000313" key="6">
    <source>
        <dbReference type="EMBL" id="ACU73610.1"/>
    </source>
</evidence>
<protein>
    <submittedName>
        <fullName evidence="6">DoxX family protein</fullName>
    </submittedName>
</protein>
<evidence type="ECO:0000256" key="2">
    <source>
        <dbReference type="ARBA" id="ARBA00022692"/>
    </source>
</evidence>